<dbReference type="Proteomes" id="UP000789920">
    <property type="component" value="Unassembled WGS sequence"/>
</dbReference>
<evidence type="ECO:0000313" key="2">
    <source>
        <dbReference type="Proteomes" id="UP000789920"/>
    </source>
</evidence>
<proteinExistence type="predicted"/>
<accession>A0ACA9LA35</accession>
<dbReference type="EMBL" id="CAJVQC010002930">
    <property type="protein sequence ID" value="CAG8519189.1"/>
    <property type="molecule type" value="Genomic_DNA"/>
</dbReference>
<protein>
    <submittedName>
        <fullName evidence="1">23341_t:CDS:1</fullName>
    </submittedName>
</protein>
<evidence type="ECO:0000313" key="1">
    <source>
        <dbReference type="EMBL" id="CAG8519189.1"/>
    </source>
</evidence>
<feature type="non-terminal residue" evidence="1">
    <location>
        <position position="148"/>
    </location>
</feature>
<keyword evidence="2" id="KW-1185">Reference proteome</keyword>
<organism evidence="1 2">
    <name type="scientific">Racocetra persica</name>
    <dbReference type="NCBI Taxonomy" id="160502"/>
    <lineage>
        <taxon>Eukaryota</taxon>
        <taxon>Fungi</taxon>
        <taxon>Fungi incertae sedis</taxon>
        <taxon>Mucoromycota</taxon>
        <taxon>Glomeromycotina</taxon>
        <taxon>Glomeromycetes</taxon>
        <taxon>Diversisporales</taxon>
        <taxon>Gigasporaceae</taxon>
        <taxon>Racocetra</taxon>
    </lineage>
</organism>
<name>A0ACA9LA35_9GLOM</name>
<sequence>MLRGRFESQNKVQEITNIQEEPALTVLEVDEAVSIKKRIYTKTSRTTIWRQNKKEYQKEKVKSNNIPLLLNVKASSNVSLLNIKTSSNIPLLNVETSCNSRLLNVETSSNLLLLDVETSSNLPLLDVETSCNIPLLLDDETSANNTSP</sequence>
<comment type="caution">
    <text evidence="1">The sequence shown here is derived from an EMBL/GenBank/DDBJ whole genome shotgun (WGS) entry which is preliminary data.</text>
</comment>
<gene>
    <name evidence="1" type="ORF">RPERSI_LOCUS2619</name>
</gene>
<reference evidence="1" key="1">
    <citation type="submission" date="2021-06" db="EMBL/GenBank/DDBJ databases">
        <authorList>
            <person name="Kallberg Y."/>
            <person name="Tangrot J."/>
            <person name="Rosling A."/>
        </authorList>
    </citation>
    <scope>NUCLEOTIDE SEQUENCE</scope>
    <source>
        <strain evidence="1">MA461A</strain>
    </source>
</reference>